<evidence type="ECO:0000313" key="4">
    <source>
        <dbReference type="Proteomes" id="UP000507470"/>
    </source>
</evidence>
<protein>
    <recommendedName>
        <fullName evidence="2">IPT/TIG domain-containing protein</fullName>
    </recommendedName>
</protein>
<sequence>MTQLQIVIDDLTVLTLNETFQYLPDPTFQISNETARALESGGVTLTIRGEGFNNVGEITVERVDEPCSVPEDTSAVCETPSKIQIQQNNQTVRVYFDGIILQVIIEYVDDPTFERFSNVLEYDKESPIQIKGRNILNLARREDYSVHIGLDGKCIITDIDMLFITCLPPKSVPRTNKTDVDTVHVIVEVIKIMAYIGDMQYTKDDNNFSLIVGLLIGGLVISVIIGISAISILRRQKKRAVEKCKMEMSEGLSERRANLRNGDELEHIEEDEMTYCEINPDDELQSNTNKNIHQDVNDGYEDLAHRSQKDPYNRLHQESADTGVGDMTNVDTRTEDLSASGYMKNVDTRTEDLSASGYMKNVDTRTEDLSASGCMNLKS</sequence>
<evidence type="ECO:0000256" key="1">
    <source>
        <dbReference type="SAM" id="Phobius"/>
    </source>
</evidence>
<feature type="transmembrane region" description="Helical" evidence="1">
    <location>
        <begin position="208"/>
        <end position="233"/>
    </location>
</feature>
<keyword evidence="1" id="KW-0812">Transmembrane</keyword>
<dbReference type="EMBL" id="CACVKT020001899">
    <property type="protein sequence ID" value="CAC5373470.1"/>
    <property type="molecule type" value="Genomic_DNA"/>
</dbReference>
<accession>A0A6J8AXG3</accession>
<dbReference type="CDD" id="cd00603">
    <property type="entry name" value="IPT_PCSR"/>
    <property type="match status" value="1"/>
</dbReference>
<feature type="domain" description="IPT/TIG" evidence="2">
    <location>
        <begin position="40"/>
        <end position="85"/>
    </location>
</feature>
<dbReference type="AlphaFoldDB" id="A0A6J8AXG3"/>
<dbReference type="PANTHER" id="PTHR22625:SF70">
    <property type="entry name" value="PLEXIN A, ISOFORM A"/>
    <property type="match status" value="1"/>
</dbReference>
<dbReference type="Gene3D" id="2.60.40.10">
    <property type="entry name" value="Immunoglobulins"/>
    <property type="match status" value="1"/>
</dbReference>
<name>A0A6J8AXG3_MYTCO</name>
<evidence type="ECO:0000313" key="3">
    <source>
        <dbReference type="EMBL" id="CAC5373470.1"/>
    </source>
</evidence>
<dbReference type="Pfam" id="PF01833">
    <property type="entry name" value="TIG"/>
    <property type="match status" value="1"/>
</dbReference>
<dbReference type="OrthoDB" id="6121858at2759"/>
<keyword evidence="1" id="KW-0472">Membrane</keyword>
<gene>
    <name evidence="3" type="ORF">MCOR_11216</name>
</gene>
<dbReference type="InterPro" id="IPR013783">
    <property type="entry name" value="Ig-like_fold"/>
</dbReference>
<keyword evidence="1" id="KW-1133">Transmembrane helix</keyword>
<organism evidence="3 4">
    <name type="scientific">Mytilus coruscus</name>
    <name type="common">Sea mussel</name>
    <dbReference type="NCBI Taxonomy" id="42192"/>
    <lineage>
        <taxon>Eukaryota</taxon>
        <taxon>Metazoa</taxon>
        <taxon>Spiralia</taxon>
        <taxon>Lophotrochozoa</taxon>
        <taxon>Mollusca</taxon>
        <taxon>Bivalvia</taxon>
        <taxon>Autobranchia</taxon>
        <taxon>Pteriomorphia</taxon>
        <taxon>Mytilida</taxon>
        <taxon>Mytiloidea</taxon>
        <taxon>Mytilidae</taxon>
        <taxon>Mytilinae</taxon>
        <taxon>Mytilus</taxon>
    </lineage>
</organism>
<proteinExistence type="predicted"/>
<dbReference type="Proteomes" id="UP000507470">
    <property type="component" value="Unassembled WGS sequence"/>
</dbReference>
<dbReference type="InterPro" id="IPR002909">
    <property type="entry name" value="IPT_dom"/>
</dbReference>
<keyword evidence="4" id="KW-1185">Reference proteome</keyword>
<dbReference type="GO" id="GO:0017154">
    <property type="term" value="F:semaphorin receptor activity"/>
    <property type="evidence" value="ECO:0007669"/>
    <property type="project" value="InterPro"/>
</dbReference>
<dbReference type="InterPro" id="IPR031148">
    <property type="entry name" value="Plexin"/>
</dbReference>
<evidence type="ECO:0000259" key="2">
    <source>
        <dbReference type="Pfam" id="PF01833"/>
    </source>
</evidence>
<dbReference type="PANTHER" id="PTHR22625">
    <property type="entry name" value="PLEXIN"/>
    <property type="match status" value="1"/>
</dbReference>
<reference evidence="3 4" key="1">
    <citation type="submission" date="2020-06" db="EMBL/GenBank/DDBJ databases">
        <authorList>
            <person name="Li R."/>
            <person name="Bekaert M."/>
        </authorList>
    </citation>
    <scope>NUCLEOTIDE SEQUENCE [LARGE SCALE GENOMIC DNA]</scope>
    <source>
        <strain evidence="4">wild</strain>
    </source>
</reference>